<evidence type="ECO:0000313" key="1">
    <source>
        <dbReference type="EMBL" id="ABS68531.1"/>
    </source>
</evidence>
<dbReference type="STRING" id="78245.Xaut_3302"/>
<keyword evidence="2" id="KW-1185">Reference proteome</keyword>
<dbReference type="AlphaFoldDB" id="A7IKI8"/>
<sequence>MMFNFRFHARRDPPQAPALPTTHLVARLVPAAPCGWVFFDGSETRMSTEDGADLIIPGGAFFAREARCYASEADARVEAARLNDASLCLDRPWRAKPVSAFEARRSSFAHAVAQF</sequence>
<evidence type="ECO:0000313" key="2">
    <source>
        <dbReference type="Proteomes" id="UP000002417"/>
    </source>
</evidence>
<gene>
    <name evidence="1" type="ordered locus">Xaut_3302</name>
</gene>
<reference evidence="1 2" key="1">
    <citation type="submission" date="2007-07" db="EMBL/GenBank/DDBJ databases">
        <title>Complete sequence of chromosome of Xanthobacter autotrophicus Py2.</title>
        <authorList>
            <consortium name="US DOE Joint Genome Institute"/>
            <person name="Copeland A."/>
            <person name="Lucas S."/>
            <person name="Lapidus A."/>
            <person name="Barry K."/>
            <person name="Glavina del Rio T."/>
            <person name="Hammon N."/>
            <person name="Israni S."/>
            <person name="Dalin E."/>
            <person name="Tice H."/>
            <person name="Pitluck S."/>
            <person name="Sims D."/>
            <person name="Brettin T."/>
            <person name="Bruce D."/>
            <person name="Detter J.C."/>
            <person name="Han C."/>
            <person name="Tapia R."/>
            <person name="Brainard J."/>
            <person name="Schmutz J."/>
            <person name="Larimer F."/>
            <person name="Land M."/>
            <person name="Hauser L."/>
            <person name="Kyrpides N."/>
            <person name="Kim E."/>
            <person name="Ensigns S.A."/>
            <person name="Richardson P."/>
        </authorList>
    </citation>
    <scope>NUCLEOTIDE SEQUENCE [LARGE SCALE GENOMIC DNA]</scope>
    <source>
        <strain evidence="2">ATCC BAA-1158 / Py2</strain>
    </source>
</reference>
<proteinExistence type="predicted"/>
<protein>
    <submittedName>
        <fullName evidence="1">Uncharacterized protein</fullName>
    </submittedName>
</protein>
<dbReference type="KEGG" id="xau:Xaut_3302"/>
<name>A7IKI8_XANP2</name>
<dbReference type="OrthoDB" id="8448194at2"/>
<dbReference type="EMBL" id="CP000781">
    <property type="protein sequence ID" value="ABS68531.1"/>
    <property type="molecule type" value="Genomic_DNA"/>
</dbReference>
<dbReference type="Proteomes" id="UP000002417">
    <property type="component" value="Chromosome"/>
</dbReference>
<organism evidence="1 2">
    <name type="scientific">Xanthobacter autotrophicus (strain ATCC BAA-1158 / Py2)</name>
    <dbReference type="NCBI Taxonomy" id="78245"/>
    <lineage>
        <taxon>Bacteria</taxon>
        <taxon>Pseudomonadati</taxon>
        <taxon>Pseudomonadota</taxon>
        <taxon>Alphaproteobacteria</taxon>
        <taxon>Hyphomicrobiales</taxon>
        <taxon>Xanthobacteraceae</taxon>
        <taxon>Xanthobacter</taxon>
    </lineage>
</organism>
<accession>A7IKI8</accession>
<dbReference type="HOGENOM" id="CLU_2108068_0_0_5"/>